<sequence length="386" mass="43666">MYRHFTAVMLQFQRFSTSVMCSAMIKVKECQFPVPWGHIAAKSWGSKDGLPVLCLHGWSDNANSFSRLIPLLPQDRHYVAIDFPGHGLSSHRPAGTFYIFPEYISDICRVTNVLGWERFSVIGHSMGGNVGCMFSALFPDMVDKVILIDTTGFLPTKESLPDIVQKGIVELLKYEKQKRPNKVYSEQAAIERLMTANPSLSEGSAHILLERGTTKVHGGVHFNRDFRINLPGIIRMTMEQALELQKRITAKLLIILANDGIVKRKEFQQLDKSDMDKMLKGYRESVKEFNFKMVPGNHHVHLNSPENVAEIISCFLNTPTPAKLYSLKRRSNLNICMLKKKKLRWVGTLPGIGSCLVPCVGWDWLQQTPVTLCSDSAGWKMDGWKK</sequence>
<dbReference type="Gene3D" id="3.40.50.1820">
    <property type="entry name" value="alpha/beta hydrolase"/>
    <property type="match status" value="1"/>
</dbReference>
<evidence type="ECO:0000256" key="2">
    <source>
        <dbReference type="ARBA" id="ARBA00022801"/>
    </source>
</evidence>
<comment type="similarity">
    <text evidence="1">Belongs to the AB hydrolase superfamily.</text>
</comment>
<organism evidence="4 5">
    <name type="scientific">Erpetoichthys calabaricus</name>
    <name type="common">Rope fish</name>
    <name type="synonym">Calamoichthys calabaricus</name>
    <dbReference type="NCBI Taxonomy" id="27687"/>
    <lineage>
        <taxon>Eukaryota</taxon>
        <taxon>Metazoa</taxon>
        <taxon>Chordata</taxon>
        <taxon>Craniata</taxon>
        <taxon>Vertebrata</taxon>
        <taxon>Euteleostomi</taxon>
        <taxon>Actinopterygii</taxon>
        <taxon>Polypteriformes</taxon>
        <taxon>Polypteridae</taxon>
        <taxon>Erpetoichthys</taxon>
    </lineage>
</organism>
<dbReference type="InterPro" id="IPR000073">
    <property type="entry name" value="AB_hydrolase_1"/>
</dbReference>
<dbReference type="GeneTree" id="ENSGT00530000063960"/>
<dbReference type="InterPro" id="IPR029058">
    <property type="entry name" value="AB_hydrolase_fold"/>
</dbReference>
<dbReference type="PANTHER" id="PTHR43798">
    <property type="entry name" value="MONOACYLGLYCEROL LIPASE"/>
    <property type="match status" value="1"/>
</dbReference>
<dbReference type="InterPro" id="IPR050266">
    <property type="entry name" value="AB_hydrolase_sf"/>
</dbReference>
<reference evidence="4" key="3">
    <citation type="submission" date="2025-09" db="UniProtKB">
        <authorList>
            <consortium name="Ensembl"/>
        </authorList>
    </citation>
    <scope>IDENTIFICATION</scope>
</reference>
<dbReference type="PANTHER" id="PTHR43798:SF14">
    <property type="entry name" value="SERINE HYDROLASE-LIKE PROTEIN DDB_G0286239"/>
    <property type="match status" value="1"/>
</dbReference>
<feature type="domain" description="AB hydrolase-1" evidence="3">
    <location>
        <begin position="51"/>
        <end position="162"/>
    </location>
</feature>
<dbReference type="GO" id="GO:0016020">
    <property type="term" value="C:membrane"/>
    <property type="evidence" value="ECO:0007669"/>
    <property type="project" value="TreeGrafter"/>
</dbReference>
<gene>
    <name evidence="4" type="primary">SERHL2</name>
</gene>
<dbReference type="SUPFAM" id="SSF53474">
    <property type="entry name" value="alpha/beta-Hydrolases"/>
    <property type="match status" value="1"/>
</dbReference>
<protein>
    <submittedName>
        <fullName evidence="4">Serine hydrolase like 2</fullName>
    </submittedName>
</protein>
<accession>A0A8C4TIT1</accession>
<proteinExistence type="inferred from homology"/>
<keyword evidence="5" id="KW-1185">Reference proteome</keyword>
<dbReference type="AlphaFoldDB" id="A0A8C4TIT1"/>
<name>A0A8C4TIT1_ERPCA</name>
<dbReference type="Pfam" id="PF00561">
    <property type="entry name" value="Abhydrolase_1"/>
    <property type="match status" value="1"/>
</dbReference>
<evidence type="ECO:0000313" key="5">
    <source>
        <dbReference type="Proteomes" id="UP000694620"/>
    </source>
</evidence>
<dbReference type="Proteomes" id="UP000694620">
    <property type="component" value="Chromosome 12"/>
</dbReference>
<reference evidence="4" key="2">
    <citation type="submission" date="2025-08" db="UniProtKB">
        <authorList>
            <consortium name="Ensembl"/>
        </authorList>
    </citation>
    <scope>IDENTIFICATION</scope>
</reference>
<evidence type="ECO:0000313" key="4">
    <source>
        <dbReference type="Ensembl" id="ENSECRP00000029961.1"/>
    </source>
</evidence>
<keyword evidence="2" id="KW-0378">Hydrolase</keyword>
<dbReference type="PRINTS" id="PR00111">
    <property type="entry name" value="ABHYDROLASE"/>
</dbReference>
<evidence type="ECO:0000259" key="3">
    <source>
        <dbReference type="Pfam" id="PF00561"/>
    </source>
</evidence>
<dbReference type="GO" id="GO:0016787">
    <property type="term" value="F:hydrolase activity"/>
    <property type="evidence" value="ECO:0007669"/>
    <property type="project" value="UniProtKB-KW"/>
</dbReference>
<reference evidence="4" key="1">
    <citation type="submission" date="2021-06" db="EMBL/GenBank/DDBJ databases">
        <authorList>
            <consortium name="Wellcome Sanger Institute Data Sharing"/>
        </authorList>
    </citation>
    <scope>NUCLEOTIDE SEQUENCE [LARGE SCALE GENOMIC DNA]</scope>
</reference>
<dbReference type="Ensembl" id="ENSECRT00000030598.1">
    <property type="protein sequence ID" value="ENSECRP00000029961.1"/>
    <property type="gene ID" value="ENSECRG00000020348.1"/>
</dbReference>
<evidence type="ECO:0000256" key="1">
    <source>
        <dbReference type="ARBA" id="ARBA00008645"/>
    </source>
</evidence>